<dbReference type="EMBL" id="JBBNAE010000007">
    <property type="protein sequence ID" value="KAK9108976.1"/>
    <property type="molecule type" value="Genomic_DNA"/>
</dbReference>
<feature type="domain" description="RRM" evidence="4">
    <location>
        <begin position="372"/>
        <end position="457"/>
    </location>
</feature>
<feature type="region of interest" description="Disordered" evidence="3">
    <location>
        <begin position="1"/>
        <end position="86"/>
    </location>
</feature>
<sequence>MRTASRKKSAKKTPIDSPNSAATPTPPSTKPPKKTPTPKSAESKVEEPSGSIDDVEVMPEAKVTPIAATRVGRKGAKSAAAGKATKTPKLAGVEVVKMEENVEVASSVGDVVGEVVIREDSIVKNEVKEETIREENVVASVGEEPKKEEEEEMGVADAVEVSVKKEVIETEQMVVKVEEENVKEVGDGENASEMEIGTANVENSSIDFANVEEEGAKGIVEEKGGEPPVEEKKDDAERVEYDGGEGERFEEPGDDECAEDDMSEPEEEIGRLEAEQMELSAHAKERKKKKEQEVFVGGLDRDAVEDDIKKAFEKIGEVTNIRLHKNPVTNKNKGYAFVRFASKEQASRALAELKTPIIRGKRCGLAPSEDNDTLFIGNICNTWTKEAIKQKLKEYRLDGVENVTLVPNAQHDGLSRGFAFVEFSCHNDAMLAYKRLQKPDAVFGHAERTVKVAFAEPLREPDPEVMAQVKSVFVDGLPPQWDEERVREYFKQYGEIERIVLARNMPSAKRKDFGFVDYNTHDAAVACINGLNNTELGDERSKTRVRVRLSNPLPKTQAVKGGLCGGFRVGRGGSSSGFPRFGRGFGRGGYANRGTFPRGTDFHARGRGRTGRFAFAGDSYQEGSYSGFHGRQPFGGRGLRMGYEEEMVHPDFGRSRHVVERGRGRSFQPRRPQFQYESHYSQSVGGRYLADDPYLYDDVGHGMKRPYSMMDHEQPGYLEPSRLRPRFDHPDPAFPPREPHYQDSYGAGSSGYPPRDYYSSSYGGSSFSSMYGPDRPYGSGYYY</sequence>
<feature type="compositionally biased region" description="Low complexity" evidence="3">
    <location>
        <begin position="750"/>
        <end position="773"/>
    </location>
</feature>
<dbReference type="Gene3D" id="3.30.70.330">
    <property type="match status" value="3"/>
</dbReference>
<accession>A0AAP0I5H5</accession>
<comment type="caution">
    <text evidence="5">The sequence shown here is derived from an EMBL/GenBank/DDBJ whole genome shotgun (WGS) entry which is preliminary data.</text>
</comment>
<organism evidence="5 6">
    <name type="scientific">Stephania japonica</name>
    <dbReference type="NCBI Taxonomy" id="461633"/>
    <lineage>
        <taxon>Eukaryota</taxon>
        <taxon>Viridiplantae</taxon>
        <taxon>Streptophyta</taxon>
        <taxon>Embryophyta</taxon>
        <taxon>Tracheophyta</taxon>
        <taxon>Spermatophyta</taxon>
        <taxon>Magnoliopsida</taxon>
        <taxon>Ranunculales</taxon>
        <taxon>Menispermaceae</taxon>
        <taxon>Menispermoideae</taxon>
        <taxon>Cissampelideae</taxon>
        <taxon>Stephania</taxon>
    </lineage>
</organism>
<reference evidence="5 6" key="1">
    <citation type="submission" date="2024-01" db="EMBL/GenBank/DDBJ databases">
        <title>Genome assemblies of Stephania.</title>
        <authorList>
            <person name="Yang L."/>
        </authorList>
    </citation>
    <scope>NUCLEOTIDE SEQUENCE [LARGE SCALE GENOMIC DNA]</scope>
    <source>
        <strain evidence="5">QJT</strain>
        <tissue evidence="5">Leaf</tissue>
    </source>
</reference>
<feature type="compositionally biased region" description="Basic and acidic residues" evidence="3">
    <location>
        <begin position="721"/>
        <end position="741"/>
    </location>
</feature>
<evidence type="ECO:0000256" key="3">
    <source>
        <dbReference type="SAM" id="MobiDB-lite"/>
    </source>
</evidence>
<dbReference type="CDD" id="cd00590">
    <property type="entry name" value="RRM_SF"/>
    <property type="match status" value="2"/>
</dbReference>
<dbReference type="PANTHER" id="PTHR21245">
    <property type="entry name" value="HETEROGENEOUS NUCLEAR RIBONUCLEOPROTEIN"/>
    <property type="match status" value="1"/>
</dbReference>
<protein>
    <recommendedName>
        <fullName evidence="4">RRM domain-containing protein</fullName>
    </recommendedName>
</protein>
<dbReference type="Proteomes" id="UP001417504">
    <property type="component" value="Unassembled WGS sequence"/>
</dbReference>
<evidence type="ECO:0000256" key="2">
    <source>
        <dbReference type="PROSITE-ProRule" id="PRU00176"/>
    </source>
</evidence>
<proteinExistence type="predicted"/>
<dbReference type="SUPFAM" id="SSF54928">
    <property type="entry name" value="RNA-binding domain, RBD"/>
    <property type="match status" value="2"/>
</dbReference>
<evidence type="ECO:0000259" key="4">
    <source>
        <dbReference type="PROSITE" id="PS50102"/>
    </source>
</evidence>
<keyword evidence="1 2" id="KW-0694">RNA-binding</keyword>
<evidence type="ECO:0000313" key="6">
    <source>
        <dbReference type="Proteomes" id="UP001417504"/>
    </source>
</evidence>
<dbReference type="AlphaFoldDB" id="A0AAP0I5H5"/>
<gene>
    <name evidence="5" type="ORF">Sjap_017036</name>
</gene>
<dbReference type="InterPro" id="IPR035979">
    <property type="entry name" value="RBD_domain_sf"/>
</dbReference>
<dbReference type="Pfam" id="PF00076">
    <property type="entry name" value="RRM_1"/>
    <property type="match status" value="3"/>
</dbReference>
<feature type="compositionally biased region" description="Basic residues" evidence="3">
    <location>
        <begin position="1"/>
        <end position="11"/>
    </location>
</feature>
<dbReference type="InterPro" id="IPR012677">
    <property type="entry name" value="Nucleotide-bd_a/b_plait_sf"/>
</dbReference>
<feature type="compositionally biased region" description="Basic and acidic residues" evidence="3">
    <location>
        <begin position="214"/>
        <end position="251"/>
    </location>
</feature>
<dbReference type="GO" id="GO:0003723">
    <property type="term" value="F:RNA binding"/>
    <property type="evidence" value="ECO:0007669"/>
    <property type="project" value="UniProtKB-UniRule"/>
</dbReference>
<evidence type="ECO:0000256" key="1">
    <source>
        <dbReference type="ARBA" id="ARBA00022884"/>
    </source>
</evidence>
<name>A0AAP0I5H5_9MAGN</name>
<feature type="compositionally biased region" description="Acidic residues" evidence="3">
    <location>
        <begin position="252"/>
        <end position="261"/>
    </location>
</feature>
<dbReference type="PROSITE" id="PS50102">
    <property type="entry name" value="RRM"/>
    <property type="match status" value="3"/>
</dbReference>
<dbReference type="SMART" id="SM00360">
    <property type="entry name" value="RRM"/>
    <property type="match status" value="3"/>
</dbReference>
<dbReference type="FunFam" id="3.30.70.330:FF:000187">
    <property type="entry name" value="Heterogeneous nuclear ribonucleoprotein Q"/>
    <property type="match status" value="1"/>
</dbReference>
<feature type="compositionally biased region" description="Low complexity" evidence="3">
    <location>
        <begin position="77"/>
        <end position="86"/>
    </location>
</feature>
<feature type="domain" description="RRM" evidence="4">
    <location>
        <begin position="292"/>
        <end position="370"/>
    </location>
</feature>
<feature type="domain" description="RRM" evidence="4">
    <location>
        <begin position="470"/>
        <end position="552"/>
    </location>
</feature>
<dbReference type="InterPro" id="IPR000504">
    <property type="entry name" value="RRM_dom"/>
</dbReference>
<feature type="region of interest" description="Disordered" evidence="3">
    <location>
        <begin position="706"/>
        <end position="783"/>
    </location>
</feature>
<dbReference type="FunFam" id="3.30.70.330:FF:000816">
    <property type="entry name" value="Heterogeneous nuclear ribonucleoprotein Q"/>
    <property type="match status" value="1"/>
</dbReference>
<feature type="region of interest" description="Disordered" evidence="3">
    <location>
        <begin position="179"/>
        <end position="261"/>
    </location>
</feature>
<keyword evidence="6" id="KW-1185">Reference proteome</keyword>
<evidence type="ECO:0000313" key="5">
    <source>
        <dbReference type="EMBL" id="KAK9108976.1"/>
    </source>
</evidence>
<feature type="region of interest" description="Disordered" evidence="3">
    <location>
        <begin position="661"/>
        <end position="680"/>
    </location>
</feature>